<name>A0ABS1Q9B0_9ACTN</name>
<sequence>PHTTITGTLRRDDDTPTRFLTHLAHLTTHGHTPNWTTLYTTTNPHPTPLPTYPFQHHHYWLTRNTSTG</sequence>
<comment type="caution">
    <text evidence="1">The sequence shown here is derived from an EMBL/GenBank/DDBJ whole genome shotgun (WGS) entry which is preliminary data.</text>
</comment>
<keyword evidence="2" id="KW-1185">Reference proteome</keyword>
<protein>
    <submittedName>
        <fullName evidence="1">Uncharacterized protein</fullName>
    </submittedName>
</protein>
<dbReference type="Gene3D" id="3.30.70.3290">
    <property type="match status" value="1"/>
</dbReference>
<evidence type="ECO:0000313" key="2">
    <source>
        <dbReference type="Proteomes" id="UP000621510"/>
    </source>
</evidence>
<dbReference type="Proteomes" id="UP000621510">
    <property type="component" value="Unassembled WGS sequence"/>
</dbReference>
<gene>
    <name evidence="1" type="ORF">JK364_54905</name>
</gene>
<dbReference type="EMBL" id="JAERRG010000267">
    <property type="protein sequence ID" value="MBL1121251.1"/>
    <property type="molecule type" value="Genomic_DNA"/>
</dbReference>
<accession>A0ABS1Q9B0</accession>
<dbReference type="RefSeq" id="WP_201858955.1">
    <property type="nucleotide sequence ID" value="NZ_JAERRG010000267.1"/>
</dbReference>
<proteinExistence type="predicted"/>
<feature type="non-terminal residue" evidence="1">
    <location>
        <position position="1"/>
    </location>
</feature>
<organism evidence="1 2">
    <name type="scientific">Streptomyces endocoffeicus</name>
    <dbReference type="NCBI Taxonomy" id="2898945"/>
    <lineage>
        <taxon>Bacteria</taxon>
        <taxon>Bacillati</taxon>
        <taxon>Actinomycetota</taxon>
        <taxon>Actinomycetes</taxon>
        <taxon>Kitasatosporales</taxon>
        <taxon>Streptomycetaceae</taxon>
        <taxon>Streptomyces</taxon>
    </lineage>
</organism>
<reference evidence="1 2" key="1">
    <citation type="submission" date="2021-01" db="EMBL/GenBank/DDBJ databases">
        <title>WGS of actinomycetes isolated from Thailand.</title>
        <authorList>
            <person name="Thawai C."/>
        </authorList>
    </citation>
    <scope>NUCLEOTIDE SEQUENCE [LARGE SCALE GENOMIC DNA]</scope>
    <source>
        <strain evidence="1 2">CA3R110</strain>
    </source>
</reference>
<feature type="non-terminal residue" evidence="1">
    <location>
        <position position="68"/>
    </location>
</feature>
<evidence type="ECO:0000313" key="1">
    <source>
        <dbReference type="EMBL" id="MBL1121251.1"/>
    </source>
</evidence>